<dbReference type="Pfam" id="PF21135">
    <property type="entry name" value="DRL_cat"/>
    <property type="match status" value="2"/>
</dbReference>
<dbReference type="GO" id="GO:0000166">
    <property type="term" value="F:nucleotide binding"/>
    <property type="evidence" value="ECO:0007669"/>
    <property type="project" value="InterPro"/>
</dbReference>
<keyword evidence="3" id="KW-1185">Reference proteome</keyword>
<dbReference type="Pfam" id="PF08666">
    <property type="entry name" value="SAF"/>
    <property type="match status" value="1"/>
</dbReference>
<dbReference type="Proteomes" id="UP000799436">
    <property type="component" value="Unassembled WGS sequence"/>
</dbReference>
<protein>
    <submittedName>
        <fullName evidence="2">SAF domain-containing protein</fullName>
    </submittedName>
</protein>
<dbReference type="InterPro" id="IPR036291">
    <property type="entry name" value="NAD(P)-bd_dom_sf"/>
</dbReference>
<evidence type="ECO:0000259" key="1">
    <source>
        <dbReference type="SMART" id="SM00858"/>
    </source>
</evidence>
<accession>A0A6G1LJK2</accession>
<dbReference type="InterPro" id="IPR000683">
    <property type="entry name" value="Gfo/Idh/MocA-like_OxRdtase_N"/>
</dbReference>
<sequence>MTSLSTKLAEREKAGKPIQDGLIGAGKFGSMFLSQSHRTPGIRLAGIADLSLSRARDALERTGVPETSYDTTSNLSISTGIAQNKTILTTSATDLIATPEIDIILEATGNPSAGITHALLCCQHKTHIVMINVEADVLAGPLLVRKATEAGIIYSMAYGDQPALIAELVDWARTAGFDVVCAGKGTKHLPAYHSSTPATVWDHYGFTPAQLATGDLNPQMFNSFLDGTKSALEMAAHPPPQTAGGILPYKNTVETVSSLFPSGAPVPDDLRWGVYVIIEAPSAYAKDCFAQYGLQTDSTGTYAAQYKPFHLIGLELGISIASIMCRGEPTGQTRTWKADVVATAKRDLEVGEVLDGEGGYMVYGVLVPAARSLEVGALPVGLASGLVVRRGVRNGEGLRWRDVEVGDGERPGLAAEVRREMEEIYRQEFAAAAQTSGKEASSVH</sequence>
<dbReference type="EMBL" id="ML995812">
    <property type="protein sequence ID" value="KAF2773055.1"/>
    <property type="molecule type" value="Genomic_DNA"/>
</dbReference>
<evidence type="ECO:0000313" key="3">
    <source>
        <dbReference type="Proteomes" id="UP000799436"/>
    </source>
</evidence>
<feature type="domain" description="SAF" evidence="1">
    <location>
        <begin position="339"/>
        <end position="404"/>
    </location>
</feature>
<dbReference type="Pfam" id="PF01408">
    <property type="entry name" value="GFO_IDH_MocA"/>
    <property type="match status" value="1"/>
</dbReference>
<evidence type="ECO:0000313" key="2">
    <source>
        <dbReference type="EMBL" id="KAF2773055.1"/>
    </source>
</evidence>
<dbReference type="Gene3D" id="3.40.50.720">
    <property type="entry name" value="NAD(P)-binding Rossmann-like Domain"/>
    <property type="match status" value="1"/>
</dbReference>
<dbReference type="InterPro" id="IPR013974">
    <property type="entry name" value="SAF"/>
</dbReference>
<reference evidence="2" key="1">
    <citation type="journal article" date="2020" name="Stud. Mycol.">
        <title>101 Dothideomycetes genomes: a test case for predicting lifestyles and emergence of pathogens.</title>
        <authorList>
            <person name="Haridas S."/>
            <person name="Albert R."/>
            <person name="Binder M."/>
            <person name="Bloem J."/>
            <person name="Labutti K."/>
            <person name="Salamov A."/>
            <person name="Andreopoulos B."/>
            <person name="Baker S."/>
            <person name="Barry K."/>
            <person name="Bills G."/>
            <person name="Bluhm B."/>
            <person name="Cannon C."/>
            <person name="Castanera R."/>
            <person name="Culley D."/>
            <person name="Daum C."/>
            <person name="Ezra D."/>
            <person name="Gonzalez J."/>
            <person name="Henrissat B."/>
            <person name="Kuo A."/>
            <person name="Liang C."/>
            <person name="Lipzen A."/>
            <person name="Lutzoni F."/>
            <person name="Magnuson J."/>
            <person name="Mondo S."/>
            <person name="Nolan M."/>
            <person name="Ohm R."/>
            <person name="Pangilinan J."/>
            <person name="Park H.-J."/>
            <person name="Ramirez L."/>
            <person name="Alfaro M."/>
            <person name="Sun H."/>
            <person name="Tritt A."/>
            <person name="Yoshinaga Y."/>
            <person name="Zwiers L.-H."/>
            <person name="Turgeon B."/>
            <person name="Goodwin S."/>
            <person name="Spatafora J."/>
            <person name="Crous P."/>
            <person name="Grigoriev I."/>
        </authorList>
    </citation>
    <scope>NUCLEOTIDE SEQUENCE</scope>
    <source>
        <strain evidence="2">CBS 116005</strain>
    </source>
</reference>
<dbReference type="SMART" id="SM00858">
    <property type="entry name" value="SAF"/>
    <property type="match status" value="1"/>
</dbReference>
<dbReference type="InterPro" id="IPR048423">
    <property type="entry name" value="DRL_cat"/>
</dbReference>
<dbReference type="SUPFAM" id="SSF51735">
    <property type="entry name" value="NAD(P)-binding Rossmann-fold domains"/>
    <property type="match status" value="1"/>
</dbReference>
<dbReference type="CDD" id="cd11616">
    <property type="entry name" value="SAF_DH_OX_like"/>
    <property type="match status" value="1"/>
</dbReference>
<proteinExistence type="predicted"/>
<gene>
    <name evidence="2" type="ORF">EJ03DRAFT_348110</name>
</gene>
<dbReference type="AlphaFoldDB" id="A0A6G1LJK2"/>
<dbReference type="PANTHER" id="PTHR37850">
    <property type="entry name" value="STRU PROTEIN"/>
    <property type="match status" value="1"/>
</dbReference>
<organism evidence="2 3">
    <name type="scientific">Teratosphaeria nubilosa</name>
    <dbReference type="NCBI Taxonomy" id="161662"/>
    <lineage>
        <taxon>Eukaryota</taxon>
        <taxon>Fungi</taxon>
        <taxon>Dikarya</taxon>
        <taxon>Ascomycota</taxon>
        <taxon>Pezizomycotina</taxon>
        <taxon>Dothideomycetes</taxon>
        <taxon>Dothideomycetidae</taxon>
        <taxon>Mycosphaerellales</taxon>
        <taxon>Teratosphaeriaceae</taxon>
        <taxon>Teratosphaeria</taxon>
    </lineage>
</organism>
<dbReference type="OrthoDB" id="3447202at2759"/>
<name>A0A6G1LJK2_9PEZI</name>
<dbReference type="PANTHER" id="PTHR37850:SF3">
    <property type="entry name" value="BLR7815 PROTEIN"/>
    <property type="match status" value="1"/>
</dbReference>